<dbReference type="Proteomes" id="UP000565724">
    <property type="component" value="Unassembled WGS sequence"/>
</dbReference>
<accession>A0A7Y5ZZ71</accession>
<dbReference type="GO" id="GO:0016020">
    <property type="term" value="C:membrane"/>
    <property type="evidence" value="ECO:0007669"/>
    <property type="project" value="InterPro"/>
</dbReference>
<feature type="transmembrane region" description="Helical" evidence="3">
    <location>
        <begin position="82"/>
        <end position="99"/>
    </location>
</feature>
<dbReference type="GO" id="GO:0016780">
    <property type="term" value="F:phosphotransferase activity, for other substituted phosphate groups"/>
    <property type="evidence" value="ECO:0007669"/>
    <property type="project" value="InterPro"/>
</dbReference>
<dbReference type="PROSITE" id="PS00379">
    <property type="entry name" value="CDP_ALCOHOL_P_TRANSF"/>
    <property type="match status" value="1"/>
</dbReference>
<dbReference type="EMBL" id="JABMCI010000056">
    <property type="protein sequence ID" value="NUU16858.1"/>
    <property type="molecule type" value="Genomic_DNA"/>
</dbReference>
<keyword evidence="3" id="KW-0812">Transmembrane</keyword>
<organism evidence="4 5">
    <name type="scientific">Cellulomonas humilata</name>
    <dbReference type="NCBI Taxonomy" id="144055"/>
    <lineage>
        <taxon>Bacteria</taxon>
        <taxon>Bacillati</taxon>
        <taxon>Actinomycetota</taxon>
        <taxon>Actinomycetes</taxon>
        <taxon>Micrococcales</taxon>
        <taxon>Cellulomonadaceae</taxon>
        <taxon>Cellulomonas</taxon>
    </lineage>
</organism>
<evidence type="ECO:0000256" key="3">
    <source>
        <dbReference type="SAM" id="Phobius"/>
    </source>
</evidence>
<keyword evidence="5" id="KW-1185">Reference proteome</keyword>
<keyword evidence="3" id="KW-0472">Membrane</keyword>
<gene>
    <name evidence="4" type="ORF">HP550_06290</name>
</gene>
<protein>
    <submittedName>
        <fullName evidence="4">CDP-alcohol phosphatidyltransferase family protein</fullName>
    </submittedName>
</protein>
<dbReference type="Pfam" id="PF01066">
    <property type="entry name" value="CDP-OH_P_transf"/>
    <property type="match status" value="1"/>
</dbReference>
<dbReference type="Gene3D" id="1.20.120.1760">
    <property type="match status" value="1"/>
</dbReference>
<comment type="caution">
    <text evidence="4">The sequence shown here is derived from an EMBL/GenBank/DDBJ whole genome shotgun (WGS) entry which is preliminary data.</text>
</comment>
<dbReference type="InterPro" id="IPR043130">
    <property type="entry name" value="CDP-OH_PTrfase_TM_dom"/>
</dbReference>
<evidence type="ECO:0000256" key="2">
    <source>
        <dbReference type="RuleBase" id="RU003750"/>
    </source>
</evidence>
<evidence type="ECO:0000256" key="1">
    <source>
        <dbReference type="ARBA" id="ARBA00022679"/>
    </source>
</evidence>
<feature type="transmembrane region" description="Helical" evidence="3">
    <location>
        <begin position="156"/>
        <end position="176"/>
    </location>
</feature>
<comment type="similarity">
    <text evidence="2">Belongs to the CDP-alcohol phosphatidyltransferase class-I family.</text>
</comment>
<keyword evidence="1 2" id="KW-0808">Transferase</keyword>
<dbReference type="AlphaFoldDB" id="A0A7Y5ZZ71"/>
<dbReference type="InterPro" id="IPR048254">
    <property type="entry name" value="CDP_ALCOHOL_P_TRANSF_CS"/>
</dbReference>
<dbReference type="GO" id="GO:0008654">
    <property type="term" value="P:phospholipid biosynthetic process"/>
    <property type="evidence" value="ECO:0007669"/>
    <property type="project" value="InterPro"/>
</dbReference>
<dbReference type="InterPro" id="IPR000462">
    <property type="entry name" value="CDP-OH_P_trans"/>
</dbReference>
<name>A0A7Y5ZZ71_9CELL</name>
<keyword evidence="3" id="KW-1133">Transmembrane helix</keyword>
<reference evidence="4 5" key="1">
    <citation type="submission" date="2020-05" db="EMBL/GenBank/DDBJ databases">
        <title>Genome Sequencing of Type Strains.</title>
        <authorList>
            <person name="Lemaire J.F."/>
            <person name="Inderbitzin P."/>
            <person name="Gregorio O.A."/>
            <person name="Collins S.B."/>
            <person name="Wespe N."/>
            <person name="Knight-Connoni V."/>
        </authorList>
    </citation>
    <scope>NUCLEOTIDE SEQUENCE [LARGE SCALE GENOMIC DNA]</scope>
    <source>
        <strain evidence="4 5">ATCC 25174</strain>
    </source>
</reference>
<feature type="transmembrane region" description="Helical" evidence="3">
    <location>
        <begin position="213"/>
        <end position="246"/>
    </location>
</feature>
<evidence type="ECO:0000313" key="5">
    <source>
        <dbReference type="Proteomes" id="UP000565724"/>
    </source>
</evidence>
<proteinExistence type="inferred from homology"/>
<evidence type="ECO:0000313" key="4">
    <source>
        <dbReference type="EMBL" id="NUU16858.1"/>
    </source>
</evidence>
<sequence length="259" mass="27699">MTGGQVNDVTAAPSYREIVARLAAAQKASRNAPAYSRWVNRPLGRRIAAAAYLRGLTPDQVTGISACLTLVGLGFLVTVPPALWVGVVVSLALVLGYAFDSADGQLARLRGGGSPRGEWLDHVVDSAKNVSVHLAVLVAWFRFEGEQVGPWDGDSLLLVPLLFAIVSTVFFFAMTLTDQLRRLYGGKPTSTSAEAIAQKAPVMASLMTLPNDYGLLCVAFLLLGLPAVFAPVYALFLLANVAFLAVGLRRWSRELRSKG</sequence>